<comment type="subcellular location">
    <subcellularLocation>
        <location evidence="1">Membrane</location>
        <topology evidence="1">Multi-pass membrane protein</topology>
    </subcellularLocation>
</comment>
<dbReference type="Pfam" id="PF01594">
    <property type="entry name" value="AI-2E_transport"/>
    <property type="match status" value="1"/>
</dbReference>
<reference evidence="7 8" key="1">
    <citation type="submission" date="2020-05" db="EMBL/GenBank/DDBJ databases">
        <title>Complete genome of Desulfobulbus oligotrophicus.</title>
        <authorList>
            <person name="Podar M."/>
        </authorList>
    </citation>
    <scope>NUCLEOTIDE SEQUENCE [LARGE SCALE GENOMIC DNA]</scope>
    <source>
        <strain evidence="7 8">Prop6</strain>
    </source>
</reference>
<accession>A0A7T6AQM2</accession>
<dbReference type="PANTHER" id="PTHR21716">
    <property type="entry name" value="TRANSMEMBRANE PROTEIN"/>
    <property type="match status" value="1"/>
</dbReference>
<feature type="transmembrane region" description="Helical" evidence="6">
    <location>
        <begin position="353"/>
        <end position="381"/>
    </location>
</feature>
<evidence type="ECO:0000256" key="3">
    <source>
        <dbReference type="ARBA" id="ARBA00022692"/>
    </source>
</evidence>
<evidence type="ECO:0000256" key="5">
    <source>
        <dbReference type="ARBA" id="ARBA00023136"/>
    </source>
</evidence>
<dbReference type="InterPro" id="IPR002549">
    <property type="entry name" value="AI-2E-like"/>
</dbReference>
<dbReference type="GO" id="GO:0016020">
    <property type="term" value="C:membrane"/>
    <property type="evidence" value="ECO:0007669"/>
    <property type="project" value="UniProtKB-SubCell"/>
</dbReference>
<gene>
    <name evidence="7" type="ORF">HP555_08745</name>
</gene>
<comment type="similarity">
    <text evidence="2">Belongs to the autoinducer-2 exporter (AI-2E) (TC 2.A.86) family.</text>
</comment>
<name>A0A7T6AQM2_9BACT</name>
<keyword evidence="5 6" id="KW-0472">Membrane</keyword>
<evidence type="ECO:0000313" key="7">
    <source>
        <dbReference type="EMBL" id="QQG65948.1"/>
    </source>
</evidence>
<feature type="transmembrane region" description="Helical" evidence="6">
    <location>
        <begin position="33"/>
        <end position="58"/>
    </location>
</feature>
<dbReference type="KEGG" id="dog:HP555_08745"/>
<dbReference type="GO" id="GO:0055085">
    <property type="term" value="P:transmembrane transport"/>
    <property type="evidence" value="ECO:0007669"/>
    <property type="project" value="TreeGrafter"/>
</dbReference>
<feature type="transmembrane region" description="Helical" evidence="6">
    <location>
        <begin position="259"/>
        <end position="278"/>
    </location>
</feature>
<evidence type="ECO:0000256" key="1">
    <source>
        <dbReference type="ARBA" id="ARBA00004141"/>
    </source>
</evidence>
<feature type="transmembrane region" description="Helical" evidence="6">
    <location>
        <begin position="197"/>
        <end position="219"/>
    </location>
</feature>
<evidence type="ECO:0000256" key="4">
    <source>
        <dbReference type="ARBA" id="ARBA00022989"/>
    </source>
</evidence>
<keyword evidence="3 6" id="KW-0812">Transmembrane</keyword>
<evidence type="ECO:0000313" key="8">
    <source>
        <dbReference type="Proteomes" id="UP000596092"/>
    </source>
</evidence>
<dbReference type="RefSeq" id="WP_199261604.1">
    <property type="nucleotide sequence ID" value="NZ_CP054140.1"/>
</dbReference>
<evidence type="ECO:0000256" key="2">
    <source>
        <dbReference type="ARBA" id="ARBA00009773"/>
    </source>
</evidence>
<sequence length="403" mass="44280">MTTTSWVTMQQNNSLFHSLPQPWNQILPHVAALMVWGMLFGVIYLLRSFFLLLFLTFVFSYIQAQSVNRLAPYIKNRILRVLLVALVILSVITAAGIFLVPKVKKQTEVFVSQFTTYLTRVDQEIFTLTARYPLLGEIFPEISGTSSDEETEKRTLKHSPTATMLQQLLRLGDADAPGGPQNLSHVLGTLGNIGGKIASVASAFLLSLLFSFLIVLDLANLGTSVHSLESTKLRFIYQSVTPNIRDFSLVLGKALEAQLIIAIINSILTAVGISLLGLGEHLAFLSMIVFFCSFFPVIGVFISSIPICLIALQTQGLQTMLLAILLIIIIHLIEGYILNPRIYGSYMRINSVIILFILTIGGKLFGVWGLILGVPVCTYVFGHAIRFRDTDGQGSTGSPAIDA</sequence>
<proteinExistence type="inferred from homology"/>
<feature type="transmembrane region" description="Helical" evidence="6">
    <location>
        <begin position="284"/>
        <end position="312"/>
    </location>
</feature>
<dbReference type="AlphaFoldDB" id="A0A7T6AQM2"/>
<feature type="transmembrane region" description="Helical" evidence="6">
    <location>
        <begin position="78"/>
        <end position="100"/>
    </location>
</feature>
<dbReference type="Proteomes" id="UP000596092">
    <property type="component" value="Chromosome"/>
</dbReference>
<feature type="transmembrane region" description="Helical" evidence="6">
    <location>
        <begin position="319"/>
        <end position="338"/>
    </location>
</feature>
<dbReference type="PANTHER" id="PTHR21716:SF62">
    <property type="entry name" value="TRANSPORT PROTEIN YDBI-RELATED"/>
    <property type="match status" value="1"/>
</dbReference>
<keyword evidence="4 6" id="KW-1133">Transmembrane helix</keyword>
<evidence type="ECO:0000256" key="6">
    <source>
        <dbReference type="SAM" id="Phobius"/>
    </source>
</evidence>
<protein>
    <submittedName>
        <fullName evidence="7">AI-2E family transporter</fullName>
    </submittedName>
</protein>
<keyword evidence="8" id="KW-1185">Reference proteome</keyword>
<dbReference type="EMBL" id="CP054140">
    <property type="protein sequence ID" value="QQG65948.1"/>
    <property type="molecule type" value="Genomic_DNA"/>
</dbReference>
<organism evidence="7 8">
    <name type="scientific">Desulfobulbus oligotrophicus</name>
    <dbReference type="NCBI Taxonomy" id="1909699"/>
    <lineage>
        <taxon>Bacteria</taxon>
        <taxon>Pseudomonadati</taxon>
        <taxon>Thermodesulfobacteriota</taxon>
        <taxon>Desulfobulbia</taxon>
        <taxon>Desulfobulbales</taxon>
        <taxon>Desulfobulbaceae</taxon>
        <taxon>Desulfobulbus</taxon>
    </lineage>
</organism>